<dbReference type="PROSITE" id="PS00108">
    <property type="entry name" value="PROTEIN_KINASE_ST"/>
    <property type="match status" value="1"/>
</dbReference>
<dbReference type="Pfam" id="PF00069">
    <property type="entry name" value="Pkinase"/>
    <property type="match status" value="1"/>
</dbReference>
<dbReference type="EMBL" id="JAPFFF010000004">
    <property type="protein sequence ID" value="KAK8891479.1"/>
    <property type="molecule type" value="Genomic_DNA"/>
</dbReference>
<dbReference type="PROSITE" id="PS50011">
    <property type="entry name" value="PROTEIN_KINASE_DOM"/>
    <property type="match status" value="1"/>
</dbReference>
<keyword evidence="1" id="KW-0175">Coiled coil</keyword>
<feature type="coiled-coil region" evidence="1">
    <location>
        <begin position="207"/>
        <end position="280"/>
    </location>
</feature>
<evidence type="ECO:0000313" key="3">
    <source>
        <dbReference type="EMBL" id="KAK8891479.1"/>
    </source>
</evidence>
<evidence type="ECO:0000256" key="1">
    <source>
        <dbReference type="SAM" id="Coils"/>
    </source>
</evidence>
<dbReference type="InterPro" id="IPR000719">
    <property type="entry name" value="Prot_kinase_dom"/>
</dbReference>
<keyword evidence="4" id="KW-1185">Reference proteome</keyword>
<dbReference type="InterPro" id="IPR050167">
    <property type="entry name" value="Ser_Thr_protein_kinase"/>
</dbReference>
<dbReference type="PANTHER" id="PTHR23257:SF958">
    <property type="entry name" value="SERINE_THREONINE-PROTEIN KINASE WNK4"/>
    <property type="match status" value="1"/>
</dbReference>
<sequence>MELAKRGSLAEAILKSKKSTADIDYDNTAKQIILVGIARGMMYLYQHHIIHRDLKPDNILLDQYLHPLITDFGLSKIYDPGYSISQSQTCGTSIYMAPEIISGNRYSGKADVYSFGILMYEVITELVPYPLFQEKGKLTIYQFNEKVIKENYHIQKVEDSIYDICESDENENKFYLDGVDIEELYAYLDSFTENDFANDNNISSNVFDDIKRRLEAVEDENKRLKNDNRQILKKIENIEKENQQIKLKCHNDITSLMDQNEQLKKDNEKIMSLIHELMREKELSVNDSDDKIEVASSKCPVKKDSEAQELITIHDFNALPLASQQSVVSTIIKNSESSLLSKFLSTVNPIFIKLNNLLSYLMKLKSPSDDSRYFSIATNNHSQRFDLLKDEQTTNLIFIVLSSAVEKLYEKSLLNSSDF</sequence>
<dbReference type="Proteomes" id="UP001470230">
    <property type="component" value="Unassembled WGS sequence"/>
</dbReference>
<dbReference type="SUPFAM" id="SSF56112">
    <property type="entry name" value="Protein kinase-like (PK-like)"/>
    <property type="match status" value="1"/>
</dbReference>
<dbReference type="InterPro" id="IPR008271">
    <property type="entry name" value="Ser/Thr_kinase_AS"/>
</dbReference>
<organism evidence="3 4">
    <name type="scientific">Tritrichomonas musculus</name>
    <dbReference type="NCBI Taxonomy" id="1915356"/>
    <lineage>
        <taxon>Eukaryota</taxon>
        <taxon>Metamonada</taxon>
        <taxon>Parabasalia</taxon>
        <taxon>Tritrichomonadida</taxon>
        <taxon>Tritrichomonadidae</taxon>
        <taxon>Tritrichomonas</taxon>
    </lineage>
</organism>
<evidence type="ECO:0000313" key="4">
    <source>
        <dbReference type="Proteomes" id="UP001470230"/>
    </source>
</evidence>
<evidence type="ECO:0000259" key="2">
    <source>
        <dbReference type="PROSITE" id="PS50011"/>
    </source>
</evidence>
<comment type="caution">
    <text evidence="3">The sequence shown here is derived from an EMBL/GenBank/DDBJ whole genome shotgun (WGS) entry which is preliminary data.</text>
</comment>
<protein>
    <recommendedName>
        <fullName evidence="2">Protein kinase domain-containing protein</fullName>
    </recommendedName>
</protein>
<reference evidence="3 4" key="1">
    <citation type="submission" date="2024-04" db="EMBL/GenBank/DDBJ databases">
        <title>Tritrichomonas musculus Genome.</title>
        <authorList>
            <person name="Alves-Ferreira E."/>
            <person name="Grigg M."/>
            <person name="Lorenzi H."/>
            <person name="Galac M."/>
        </authorList>
    </citation>
    <scope>NUCLEOTIDE SEQUENCE [LARGE SCALE GENOMIC DNA]</scope>
    <source>
        <strain evidence="3 4">EAF2021</strain>
    </source>
</reference>
<dbReference type="PANTHER" id="PTHR23257">
    <property type="entry name" value="SERINE-THREONINE PROTEIN KINASE"/>
    <property type="match status" value="1"/>
</dbReference>
<dbReference type="Gene3D" id="1.10.510.10">
    <property type="entry name" value="Transferase(Phosphotransferase) domain 1"/>
    <property type="match status" value="1"/>
</dbReference>
<accession>A0ABR2KK32</accession>
<name>A0ABR2KK32_9EUKA</name>
<proteinExistence type="predicted"/>
<gene>
    <name evidence="3" type="ORF">M9Y10_028688</name>
</gene>
<dbReference type="InterPro" id="IPR011009">
    <property type="entry name" value="Kinase-like_dom_sf"/>
</dbReference>
<feature type="domain" description="Protein kinase" evidence="2">
    <location>
        <begin position="1"/>
        <end position="278"/>
    </location>
</feature>
<dbReference type="SMART" id="SM00220">
    <property type="entry name" value="S_TKc"/>
    <property type="match status" value="1"/>
</dbReference>